<evidence type="ECO:0000313" key="3">
    <source>
        <dbReference type="Proteomes" id="UP000034894"/>
    </source>
</evidence>
<dbReference type="InterPro" id="IPR016181">
    <property type="entry name" value="Acyl_CoA_acyltransferase"/>
</dbReference>
<dbReference type="Pfam" id="PF00583">
    <property type="entry name" value="Acetyltransf_1"/>
    <property type="match status" value="1"/>
</dbReference>
<protein>
    <recommendedName>
        <fullName evidence="1">N-acetyltransferase domain-containing protein</fullName>
    </recommendedName>
</protein>
<proteinExistence type="predicted"/>
<evidence type="ECO:0000259" key="1">
    <source>
        <dbReference type="Pfam" id="PF00583"/>
    </source>
</evidence>
<organism evidence="2 3">
    <name type="scientific">Candidatus Gottesmanbacteria bacterium GW2011_GWA2_43_14</name>
    <dbReference type="NCBI Taxonomy" id="1618443"/>
    <lineage>
        <taxon>Bacteria</taxon>
        <taxon>Candidatus Gottesmaniibacteriota</taxon>
    </lineage>
</organism>
<dbReference type="STRING" id="1618443.UV73_C0005G0009"/>
<dbReference type="CDD" id="cd04301">
    <property type="entry name" value="NAT_SF"/>
    <property type="match status" value="1"/>
</dbReference>
<reference evidence="2 3" key="1">
    <citation type="journal article" date="2015" name="Nature">
        <title>rRNA introns, odd ribosomes, and small enigmatic genomes across a large radiation of phyla.</title>
        <authorList>
            <person name="Brown C.T."/>
            <person name="Hug L.A."/>
            <person name="Thomas B.C."/>
            <person name="Sharon I."/>
            <person name="Castelle C.J."/>
            <person name="Singh A."/>
            <person name="Wilkins M.J."/>
            <person name="Williams K.H."/>
            <person name="Banfield J.F."/>
        </authorList>
    </citation>
    <scope>NUCLEOTIDE SEQUENCE [LARGE SCALE GENOMIC DNA]</scope>
</reference>
<dbReference type="Proteomes" id="UP000034894">
    <property type="component" value="Unassembled WGS sequence"/>
</dbReference>
<name>A0A0G1DJI2_9BACT</name>
<dbReference type="InterPro" id="IPR000182">
    <property type="entry name" value="GNAT_dom"/>
</dbReference>
<sequence length="261" mass="29282">MTQDERLIEAYYGQDVDITNPNLVALITEGYKFDTCILNEDFINWRGKVEYHFVEIVYLAKIHNIDVASLSVNTRPNTLADPFWKELLARRPEKSDPNLLAIYIQGIVVHPSYQNQGIASQLLRTMVDYYHPSVILGQTKTPEAVSVRSKVLAEVGYRSFYGFNEVTPGCDYNKEGEGRDFIQAAFASEHFASGQTISARGIYFVDPDVLPSYMPDVMRVTPEIKRAFIPVLESQEAVGHLKSVASVLVSVKESLIDPLSG</sequence>
<feature type="domain" description="N-acetyltransferase" evidence="1">
    <location>
        <begin position="102"/>
        <end position="130"/>
    </location>
</feature>
<evidence type="ECO:0000313" key="2">
    <source>
        <dbReference type="EMBL" id="KKS97732.1"/>
    </source>
</evidence>
<comment type="caution">
    <text evidence="2">The sequence shown here is derived from an EMBL/GenBank/DDBJ whole genome shotgun (WGS) entry which is preliminary data.</text>
</comment>
<accession>A0A0G1DJI2</accession>
<dbReference type="Gene3D" id="3.40.630.30">
    <property type="match status" value="1"/>
</dbReference>
<dbReference type="AlphaFoldDB" id="A0A0G1DJI2"/>
<gene>
    <name evidence="2" type="ORF">UV73_C0005G0009</name>
</gene>
<dbReference type="GO" id="GO:0016747">
    <property type="term" value="F:acyltransferase activity, transferring groups other than amino-acyl groups"/>
    <property type="evidence" value="ECO:0007669"/>
    <property type="project" value="InterPro"/>
</dbReference>
<dbReference type="SUPFAM" id="SSF55729">
    <property type="entry name" value="Acyl-CoA N-acyltransferases (Nat)"/>
    <property type="match status" value="1"/>
</dbReference>
<dbReference type="EMBL" id="LCFP01000005">
    <property type="protein sequence ID" value="KKS97732.1"/>
    <property type="molecule type" value="Genomic_DNA"/>
</dbReference>